<dbReference type="GO" id="GO:0003677">
    <property type="term" value="F:DNA binding"/>
    <property type="evidence" value="ECO:0007669"/>
    <property type="project" value="InterPro"/>
</dbReference>
<evidence type="ECO:0000313" key="3">
    <source>
        <dbReference type="EMBL" id="EUA23034.1"/>
    </source>
</evidence>
<dbReference type="GO" id="GO:0046872">
    <property type="term" value="F:metal ion binding"/>
    <property type="evidence" value="ECO:0007669"/>
    <property type="project" value="UniProtKB-KW"/>
</dbReference>
<dbReference type="PRINTS" id="PR01874">
    <property type="entry name" value="DNAREPAIRADA"/>
</dbReference>
<dbReference type="PANTHER" id="PTHR32472">
    <property type="entry name" value="DNA REPAIR PROTEIN RADA"/>
    <property type="match status" value="1"/>
</dbReference>
<dbReference type="GO" id="GO:0000725">
    <property type="term" value="P:recombinational repair"/>
    <property type="evidence" value="ECO:0007669"/>
    <property type="project" value="TreeGrafter"/>
</dbReference>
<comment type="caution">
    <text evidence="3">The sequence shown here is derived from an EMBL/GenBank/DDBJ whole genome shotgun (WGS) entry which is preliminary data.</text>
</comment>
<dbReference type="AlphaFoldDB" id="X7ZUU8"/>
<protein>
    <submittedName>
        <fullName evidence="3">KaiC family protein</fullName>
    </submittedName>
</protein>
<dbReference type="GO" id="GO:0005524">
    <property type="term" value="F:ATP binding"/>
    <property type="evidence" value="ECO:0007669"/>
    <property type="project" value="InterPro"/>
</dbReference>
<dbReference type="InterPro" id="IPR041166">
    <property type="entry name" value="Rubredoxin_2"/>
</dbReference>
<dbReference type="Gene3D" id="3.40.50.300">
    <property type="entry name" value="P-loop containing nucleotide triphosphate hydrolases"/>
    <property type="match status" value="1"/>
</dbReference>
<gene>
    <name evidence="3" type="ORF">I553_5738</name>
</gene>
<evidence type="ECO:0000259" key="2">
    <source>
        <dbReference type="PROSITE" id="PS50162"/>
    </source>
</evidence>
<dbReference type="Pfam" id="PF18073">
    <property type="entry name" value="Zn_ribbon_LapB"/>
    <property type="match status" value="1"/>
</dbReference>
<dbReference type="SUPFAM" id="SSF52540">
    <property type="entry name" value="P-loop containing nucleoside triphosphate hydrolases"/>
    <property type="match status" value="1"/>
</dbReference>
<keyword evidence="1" id="KW-0479">Metal-binding</keyword>
<dbReference type="PROSITE" id="PS50162">
    <property type="entry name" value="RECA_2"/>
    <property type="match status" value="1"/>
</dbReference>
<dbReference type="Pfam" id="PF13481">
    <property type="entry name" value="AAA_25"/>
    <property type="match status" value="1"/>
</dbReference>
<accession>X7ZUU8</accession>
<dbReference type="GO" id="GO:0005829">
    <property type="term" value="C:cytosol"/>
    <property type="evidence" value="ECO:0007669"/>
    <property type="project" value="TreeGrafter"/>
</dbReference>
<sequence length="197" mass="21307">MAKARSQYRCSQCHHVTAKWVGRCLACGTWGTVDEVALLSAVRGTARRSPLQACRALPISAIEPHHTHHCPTGVGELDRVLGGGVVPGSVTLLAGDPGVGKSTLLLKVAHRWAQAGGARYTSPVRNPPARSGCGPTAPVAATTRCTWRPNPICTRCWTISRRWRPRWLSWTRSRLCLPPMPTAQWAESPKSRPSPPG</sequence>
<reference evidence="3" key="1">
    <citation type="submission" date="2014-01" db="EMBL/GenBank/DDBJ databases">
        <authorList>
            <person name="Brown-Elliot B."/>
            <person name="Wallace R."/>
            <person name="Lenaerts A."/>
            <person name="Ordway D."/>
            <person name="DeGroote M.A."/>
            <person name="Parker T."/>
            <person name="Sizemore C."/>
            <person name="Tallon L.J."/>
            <person name="Sadzewicz L.K."/>
            <person name="Sengamalay N."/>
            <person name="Fraser C.M."/>
            <person name="Hine E."/>
            <person name="Shefchek K.A."/>
            <person name="Das S.P."/>
            <person name="Tettelin H."/>
        </authorList>
    </citation>
    <scope>NUCLEOTIDE SEQUENCE [LARGE SCALE GENOMIC DNA]</scope>
    <source>
        <strain evidence="3">4042</strain>
    </source>
</reference>
<proteinExistence type="predicted"/>
<name>X7ZUU8_MYCXE</name>
<dbReference type="PANTHER" id="PTHR32472:SF10">
    <property type="entry name" value="DNA REPAIR PROTEIN RADA-LIKE PROTEIN"/>
    <property type="match status" value="1"/>
</dbReference>
<feature type="domain" description="RecA family profile 1" evidence="2">
    <location>
        <begin position="66"/>
        <end position="116"/>
    </location>
</feature>
<evidence type="ECO:0000256" key="1">
    <source>
        <dbReference type="ARBA" id="ARBA00022723"/>
    </source>
</evidence>
<dbReference type="EMBL" id="JAOB01000069">
    <property type="protein sequence ID" value="EUA23034.1"/>
    <property type="molecule type" value="Genomic_DNA"/>
</dbReference>
<dbReference type="InterPro" id="IPR020588">
    <property type="entry name" value="RecA_ATP-bd"/>
</dbReference>
<dbReference type="PATRIC" id="fig|1299334.3.peg.7678"/>
<dbReference type="InterPro" id="IPR027417">
    <property type="entry name" value="P-loop_NTPase"/>
</dbReference>
<organism evidence="3">
    <name type="scientific">Mycobacterium xenopi 4042</name>
    <dbReference type="NCBI Taxonomy" id="1299334"/>
    <lineage>
        <taxon>Bacteria</taxon>
        <taxon>Bacillati</taxon>
        <taxon>Actinomycetota</taxon>
        <taxon>Actinomycetes</taxon>
        <taxon>Mycobacteriales</taxon>
        <taxon>Mycobacteriaceae</taxon>
        <taxon>Mycobacterium</taxon>
    </lineage>
</organism>
<dbReference type="GO" id="GO:0140664">
    <property type="term" value="F:ATP-dependent DNA damage sensor activity"/>
    <property type="evidence" value="ECO:0007669"/>
    <property type="project" value="InterPro"/>
</dbReference>